<accession>A0ABD2GAX6</accession>
<reference evidence="2 3" key="2">
    <citation type="journal article" date="2024" name="G3 (Bethesda)">
        <title>The genome of the cryopelagic Antarctic bald notothen, Trematomus borchgrevinki.</title>
        <authorList>
            <person name="Rayamajhi N."/>
            <person name="Rivera-Colon A.G."/>
            <person name="Minhas B.F."/>
            <person name="Cheng C.C."/>
            <person name="Catchen J.M."/>
        </authorList>
    </citation>
    <scope>NUCLEOTIDE SEQUENCE [LARGE SCALE GENOMIC DNA]</scope>
    <source>
        <strain evidence="2">AGRC-2024</strain>
    </source>
</reference>
<sequence length="123" mass="14206">MTQRVHLMVVAYRRAVDEKEEEEEEEEEGGGSTCEAIPANTGDGFISRHYNRHWSRGYSPIARNLTHMARPSLPPPPLLSPSTLTGRRLQQSAIFKKAFFAYEIYSRCSRLMLHMHLRNENMD</sequence>
<feature type="region of interest" description="Disordered" evidence="1">
    <location>
        <begin position="16"/>
        <end position="38"/>
    </location>
</feature>
<comment type="caution">
    <text evidence="2">The sequence shown here is derived from an EMBL/GenBank/DDBJ whole genome shotgun (WGS) entry which is preliminary data.</text>
</comment>
<evidence type="ECO:0000256" key="1">
    <source>
        <dbReference type="SAM" id="MobiDB-lite"/>
    </source>
</evidence>
<gene>
    <name evidence="2" type="ORF">OYC64_001491</name>
</gene>
<reference evidence="2 3" key="1">
    <citation type="journal article" date="2022" name="G3 (Bethesda)">
        <title>Evaluating Illumina-, Nanopore-, and PacBio-based genome assembly strategies with the bald notothen, Trematomus borchgrevinki.</title>
        <authorList>
            <person name="Rayamajhi N."/>
            <person name="Cheng C.C."/>
            <person name="Catchen J.M."/>
        </authorList>
    </citation>
    <scope>NUCLEOTIDE SEQUENCE [LARGE SCALE GENOMIC DNA]</scope>
    <source>
        <strain evidence="2">AGRC-2024</strain>
    </source>
</reference>
<keyword evidence="3" id="KW-1185">Reference proteome</keyword>
<evidence type="ECO:0000313" key="2">
    <source>
        <dbReference type="EMBL" id="KAL3051229.1"/>
    </source>
</evidence>
<dbReference type="Proteomes" id="UP001619887">
    <property type="component" value="Unassembled WGS sequence"/>
</dbReference>
<proteinExistence type="predicted"/>
<protein>
    <submittedName>
        <fullName evidence="2">Uncharacterized protein</fullName>
    </submittedName>
</protein>
<feature type="compositionally biased region" description="Acidic residues" evidence="1">
    <location>
        <begin position="18"/>
        <end position="29"/>
    </location>
</feature>
<dbReference type="EMBL" id="JBIYXZ010002080">
    <property type="protein sequence ID" value="KAL3051229.1"/>
    <property type="molecule type" value="Genomic_DNA"/>
</dbReference>
<organism evidence="2 3">
    <name type="scientific">Pagothenia borchgrevinki</name>
    <name type="common">Bald rockcod</name>
    <name type="synonym">Trematomus borchgrevinki</name>
    <dbReference type="NCBI Taxonomy" id="8213"/>
    <lineage>
        <taxon>Eukaryota</taxon>
        <taxon>Metazoa</taxon>
        <taxon>Chordata</taxon>
        <taxon>Craniata</taxon>
        <taxon>Vertebrata</taxon>
        <taxon>Euteleostomi</taxon>
        <taxon>Actinopterygii</taxon>
        <taxon>Neopterygii</taxon>
        <taxon>Teleostei</taxon>
        <taxon>Neoteleostei</taxon>
        <taxon>Acanthomorphata</taxon>
        <taxon>Eupercaria</taxon>
        <taxon>Perciformes</taxon>
        <taxon>Notothenioidei</taxon>
        <taxon>Nototheniidae</taxon>
        <taxon>Pagothenia</taxon>
    </lineage>
</organism>
<name>A0ABD2GAX6_PAGBO</name>
<dbReference type="AlphaFoldDB" id="A0ABD2GAX6"/>
<evidence type="ECO:0000313" key="3">
    <source>
        <dbReference type="Proteomes" id="UP001619887"/>
    </source>
</evidence>